<dbReference type="EMBL" id="QXGB01000443">
    <property type="protein sequence ID" value="KAE9214751.1"/>
    <property type="molecule type" value="Genomic_DNA"/>
</dbReference>
<organism evidence="1 2">
    <name type="scientific">Phytophthora fragariae</name>
    <dbReference type="NCBI Taxonomy" id="53985"/>
    <lineage>
        <taxon>Eukaryota</taxon>
        <taxon>Sar</taxon>
        <taxon>Stramenopiles</taxon>
        <taxon>Oomycota</taxon>
        <taxon>Peronosporomycetes</taxon>
        <taxon>Peronosporales</taxon>
        <taxon>Peronosporaceae</taxon>
        <taxon>Phytophthora</taxon>
    </lineage>
</organism>
<proteinExistence type="predicted"/>
<sequence>MNCQYSGRRMCGHENSVRLPCWKPLLMQLTMMLPPLPRVKGKEDAAAGASAVATICELCDLYTRNDLDGKWTELAAVYDQRRNVDNFREILDLSAPDARMGDLNGWHLERMAVGEFDAGAGASASDLAEIKRETRMIKQTLMKVMASGRSFKAKRGEIEAAMAKQREALTVELTEAKEFLGQAHLLNACDSAAVEVSEPAPVEERLRATVKHPELSPTVDLSEAPSI</sequence>
<comment type="caution">
    <text evidence="1">The sequence shown here is derived from an EMBL/GenBank/DDBJ whole genome shotgun (WGS) entry which is preliminary data.</text>
</comment>
<dbReference type="Proteomes" id="UP000433483">
    <property type="component" value="Unassembled WGS sequence"/>
</dbReference>
<gene>
    <name evidence="1" type="ORF">PF005_g9706</name>
</gene>
<evidence type="ECO:0000313" key="2">
    <source>
        <dbReference type="Proteomes" id="UP000433483"/>
    </source>
</evidence>
<keyword evidence="2" id="KW-1185">Reference proteome</keyword>
<dbReference type="OrthoDB" id="162330at2759"/>
<name>A0A6A3Y9Z9_9STRA</name>
<dbReference type="AlphaFoldDB" id="A0A6A3Y9Z9"/>
<evidence type="ECO:0000313" key="1">
    <source>
        <dbReference type="EMBL" id="KAE9214751.1"/>
    </source>
</evidence>
<accession>A0A6A3Y9Z9</accession>
<protein>
    <submittedName>
        <fullName evidence="1">Uncharacterized protein</fullName>
    </submittedName>
</protein>
<reference evidence="1 2" key="1">
    <citation type="submission" date="2018-08" db="EMBL/GenBank/DDBJ databases">
        <title>Genomic investigation of the strawberry pathogen Phytophthora fragariae indicates pathogenicity is determined by transcriptional variation in three key races.</title>
        <authorList>
            <person name="Adams T.M."/>
            <person name="Armitage A.D."/>
            <person name="Sobczyk M.K."/>
            <person name="Bates H.J."/>
            <person name="Dunwell J.M."/>
            <person name="Nellist C.F."/>
            <person name="Harrison R.J."/>
        </authorList>
    </citation>
    <scope>NUCLEOTIDE SEQUENCE [LARGE SCALE GENOMIC DNA]</scope>
    <source>
        <strain evidence="1 2">NOV-27</strain>
    </source>
</reference>